<reference evidence="2 3" key="1">
    <citation type="submission" date="2019-05" db="EMBL/GenBank/DDBJ databases">
        <title>Another draft genome of Portunus trituberculatus and its Hox gene families provides insights of decapod evolution.</title>
        <authorList>
            <person name="Jeong J.-H."/>
            <person name="Song I."/>
            <person name="Kim S."/>
            <person name="Choi T."/>
            <person name="Kim D."/>
            <person name="Ryu S."/>
            <person name="Kim W."/>
        </authorList>
    </citation>
    <scope>NUCLEOTIDE SEQUENCE [LARGE SCALE GENOMIC DNA]</scope>
    <source>
        <tissue evidence="2">Muscle</tissue>
    </source>
</reference>
<dbReference type="Pfam" id="PF11802">
    <property type="entry name" value="CENP-K"/>
    <property type="match status" value="1"/>
</dbReference>
<dbReference type="GO" id="GO:0051382">
    <property type="term" value="P:kinetochore assembly"/>
    <property type="evidence" value="ECO:0007669"/>
    <property type="project" value="InterPro"/>
</dbReference>
<evidence type="ECO:0000313" key="2">
    <source>
        <dbReference type="EMBL" id="MPC12551.1"/>
    </source>
</evidence>
<name>A0A5B7CUM9_PORTR</name>
<comment type="caution">
    <text evidence="2">The sequence shown here is derived from an EMBL/GenBank/DDBJ whole genome shotgun (WGS) entry which is preliminary data.</text>
</comment>
<dbReference type="Proteomes" id="UP000324222">
    <property type="component" value="Unassembled WGS sequence"/>
</dbReference>
<dbReference type="InterPro" id="IPR020993">
    <property type="entry name" value="Centromere_CenpK"/>
</dbReference>
<protein>
    <submittedName>
        <fullName evidence="2">Uncharacterized protein</fullName>
    </submittedName>
</protein>
<sequence>MHLSTEGFNITQGLTRLQVYNDRYNTEGNENQSKSFSTPSLQSPPSTAQTDGGVVGYNRSSVLFRFLREHMHYILMNLYPNEISSPESIKGMEELMDCLVSRMMEHPNEPYVQLDDTMEESLITLLLTANLITRHPTDITAIKFIDPRFS</sequence>
<organism evidence="2 3">
    <name type="scientific">Portunus trituberculatus</name>
    <name type="common">Swimming crab</name>
    <name type="synonym">Neptunus trituberculatus</name>
    <dbReference type="NCBI Taxonomy" id="210409"/>
    <lineage>
        <taxon>Eukaryota</taxon>
        <taxon>Metazoa</taxon>
        <taxon>Ecdysozoa</taxon>
        <taxon>Arthropoda</taxon>
        <taxon>Crustacea</taxon>
        <taxon>Multicrustacea</taxon>
        <taxon>Malacostraca</taxon>
        <taxon>Eumalacostraca</taxon>
        <taxon>Eucarida</taxon>
        <taxon>Decapoda</taxon>
        <taxon>Pleocyemata</taxon>
        <taxon>Brachyura</taxon>
        <taxon>Eubrachyura</taxon>
        <taxon>Portunoidea</taxon>
        <taxon>Portunidae</taxon>
        <taxon>Portuninae</taxon>
        <taxon>Portunus</taxon>
    </lineage>
</organism>
<dbReference type="GO" id="GO:0005634">
    <property type="term" value="C:nucleus"/>
    <property type="evidence" value="ECO:0007669"/>
    <property type="project" value="InterPro"/>
</dbReference>
<dbReference type="EMBL" id="VSRR010000222">
    <property type="protein sequence ID" value="MPC12551.1"/>
    <property type="molecule type" value="Genomic_DNA"/>
</dbReference>
<accession>A0A5B7CUM9</accession>
<proteinExistence type="predicted"/>
<evidence type="ECO:0000256" key="1">
    <source>
        <dbReference type="SAM" id="MobiDB-lite"/>
    </source>
</evidence>
<keyword evidence="3" id="KW-1185">Reference proteome</keyword>
<evidence type="ECO:0000313" key="3">
    <source>
        <dbReference type="Proteomes" id="UP000324222"/>
    </source>
</evidence>
<feature type="compositionally biased region" description="Polar residues" evidence="1">
    <location>
        <begin position="26"/>
        <end position="50"/>
    </location>
</feature>
<gene>
    <name evidence="2" type="ORF">E2C01_005251</name>
</gene>
<feature type="region of interest" description="Disordered" evidence="1">
    <location>
        <begin position="26"/>
        <end position="53"/>
    </location>
</feature>
<dbReference type="AlphaFoldDB" id="A0A5B7CUM9"/>
<dbReference type="OrthoDB" id="9445768at2759"/>